<dbReference type="InterPro" id="IPR013783">
    <property type="entry name" value="Ig-like_fold"/>
</dbReference>
<evidence type="ECO:0000259" key="2">
    <source>
        <dbReference type="Pfam" id="PF01841"/>
    </source>
</evidence>
<reference evidence="3 4" key="1">
    <citation type="journal article" date="2010" name="Genome Biol. Evol.">
        <title>The sequence of a 1.8-mb bacterial linear plasmid reveals a rich evolutionary reservoir of secondary metabolic pathways.</title>
        <authorList>
            <person name="Medema M.H."/>
            <person name="Trefzer A."/>
            <person name="Kovalchuk A."/>
            <person name="van den Berg M."/>
            <person name="Mueller U."/>
            <person name="Heijne W."/>
            <person name="Wu L."/>
            <person name="Alam M.T."/>
            <person name="Ronning C.M."/>
            <person name="Nierman W.C."/>
            <person name="Bovenberg R.A.L."/>
            <person name="Breitling R."/>
            <person name="Takano E."/>
        </authorList>
    </citation>
    <scope>NUCLEOTIDE SEQUENCE [LARGE SCALE GENOMIC DNA]</scope>
    <source>
        <strain evidence="4">ATCC 27064 / DSM 738 / JCM 4710 / NBRC 13307 / NCIMB 12785 / NRRL 3585 / VKM Ac-602</strain>
    </source>
</reference>
<dbReference type="AlphaFoldDB" id="B5GNQ5"/>
<dbReference type="Pfam" id="PF01841">
    <property type="entry name" value="Transglut_core"/>
    <property type="match status" value="1"/>
</dbReference>
<dbReference type="GO" id="GO:0005975">
    <property type="term" value="P:carbohydrate metabolic process"/>
    <property type="evidence" value="ECO:0007669"/>
    <property type="project" value="UniProtKB-ARBA"/>
</dbReference>
<dbReference type="OrthoDB" id="9153660at2"/>
<dbReference type="InterPro" id="IPR038765">
    <property type="entry name" value="Papain-like_cys_pep_sf"/>
</dbReference>
<gene>
    <name evidence="3" type="ORF">SCLAV_3478</name>
</gene>
<feature type="compositionally biased region" description="Basic and acidic residues" evidence="1">
    <location>
        <begin position="1"/>
        <end position="17"/>
    </location>
</feature>
<evidence type="ECO:0000256" key="1">
    <source>
        <dbReference type="SAM" id="MobiDB-lite"/>
    </source>
</evidence>
<proteinExistence type="predicted"/>
<keyword evidence="4" id="KW-1185">Reference proteome</keyword>
<dbReference type="SUPFAM" id="SSF54001">
    <property type="entry name" value="Cysteine proteinases"/>
    <property type="match status" value="1"/>
</dbReference>
<sequence>MWRMRDQERSRNDRVPDARVPGRRPAGRGVAGLQAGVGNAAVVQMLRGIGHPWAQEAGRDGREAPGTAPDPGAAAVVQRMESAGTLTVPVVEQVDLAGTVPVAEDGESAAEQGLLISSATYRKDEVPTALVRIDGLGGFGGPAVLEAADVLMPGGVLGRSQEVNPLGDTHTFVVPLLGLPGQGAVGNTLAFVEWRLVRGDGVHNVGSSSHHVYRLFDTPTCGQARAQAVREATVMAQGRADPQEVAVALRQGVRARVDYDPEDSINDDPLTVLDDGVGICTDLGNLHVLLAQTLGLFANAVMYWGGFMSNGRNIWVTDGDGQSLADVRATDNRYHPNQGEEGWDFSYHAIARIDGVLHDAALDREGIDARAVHQGLQVAFDKIVQGVLPDARVGEVYQGLIGREMETVAITVQDYGDRVGDAEFQGLAMEVPPGTTDMFFAGLLDVVGSLPPGLVLFPQGTIVGTPTAPGEYTFAVRVFADVPPTPLTIRVF</sequence>
<organism evidence="3 4">
    <name type="scientific">Streptomyces clavuligerus</name>
    <dbReference type="NCBI Taxonomy" id="1901"/>
    <lineage>
        <taxon>Bacteria</taxon>
        <taxon>Bacillati</taxon>
        <taxon>Actinomycetota</taxon>
        <taxon>Actinomycetes</taxon>
        <taxon>Kitasatosporales</taxon>
        <taxon>Streptomycetaceae</taxon>
        <taxon>Streptomyces</taxon>
    </lineage>
</organism>
<feature type="domain" description="Transglutaminase-like" evidence="2">
    <location>
        <begin position="235"/>
        <end position="305"/>
    </location>
</feature>
<evidence type="ECO:0000313" key="4">
    <source>
        <dbReference type="Proteomes" id="UP000002357"/>
    </source>
</evidence>
<dbReference type="STRING" id="1901.BB341_11300"/>
<dbReference type="KEGG" id="sclf:BB341_11300"/>
<feature type="region of interest" description="Disordered" evidence="1">
    <location>
        <begin position="1"/>
        <end position="31"/>
    </location>
</feature>
<dbReference type="EMBL" id="CM000913">
    <property type="protein sequence ID" value="EFG08550.1"/>
    <property type="molecule type" value="Genomic_DNA"/>
</dbReference>
<name>B5GNQ5_STRCL</name>
<dbReference type="Proteomes" id="UP000002357">
    <property type="component" value="Chromosome"/>
</dbReference>
<dbReference type="Gene3D" id="2.60.40.10">
    <property type="entry name" value="Immunoglobulins"/>
    <property type="match status" value="1"/>
</dbReference>
<dbReference type="InterPro" id="IPR002931">
    <property type="entry name" value="Transglutaminase-like"/>
</dbReference>
<dbReference type="Pfam" id="PF05345">
    <property type="entry name" value="He_PIG"/>
    <property type="match status" value="1"/>
</dbReference>
<evidence type="ECO:0000313" key="3">
    <source>
        <dbReference type="EMBL" id="EFG08550.1"/>
    </source>
</evidence>
<accession>B5GNQ5</accession>
<protein>
    <recommendedName>
        <fullName evidence="2">Transglutaminase-like domain-containing protein</fullName>
    </recommendedName>
</protein>